<evidence type="ECO:0000256" key="2">
    <source>
        <dbReference type="SAM" id="SignalP"/>
    </source>
</evidence>
<dbReference type="InterPro" id="IPR032514">
    <property type="entry name" value="GtaA_central"/>
</dbReference>
<dbReference type="OrthoDB" id="3918848at2759"/>
<feature type="domain" description="DUF4964" evidence="3">
    <location>
        <begin position="26"/>
        <end position="87"/>
    </location>
</feature>
<dbReference type="AlphaFoldDB" id="A0A4S4LRB3"/>
<dbReference type="Proteomes" id="UP000310158">
    <property type="component" value="Unassembled WGS sequence"/>
</dbReference>
<feature type="domain" description="Glutaminase A central" evidence="4">
    <location>
        <begin position="344"/>
        <end position="550"/>
    </location>
</feature>
<evidence type="ECO:0000259" key="5">
    <source>
        <dbReference type="Pfam" id="PF17168"/>
    </source>
</evidence>
<keyword evidence="7" id="KW-1185">Reference proteome</keyword>
<sequence>MVARILGALASLAALSTSAYADATWTATPFNPPSVPLAVRTPYLSAWLPQGAGTALYDAWPTFWTGSILGWAGYIRVDGTTYNFLGDPAVSGAAATKAVQKSFSFTATQSVFVLTAGPVDLTATFLSPVEPNDLTQQSLPFSYLALSAASNDGGSHSVHVYTDISAEWVSGDNSLTANWTTTAAGDVLTHQVQLENQSVYGEVSDHIQQGSAYYSTTSSPSTTYQTGQDVVVRAQFINSGALANTQDTNFRAISDNWPVFAFAHDLGTVSGPTDPVVFTVGHARDPAVEYIVAGGASQDRSIYFWSQFPSVADVISSFIGDYADALSRAKEFDAQVDSDASKISADYSSIVALSVRQTFGATEITISKGSNGQWNTSDVLVFMKEISSDGNVNTVDVIFPAWPAFLYANPALGKSLLLPLFEYQATGQYPNKYSVHDMGAHYPQALGHNDGKDEPMPLEESGNMLIMTLSYTQKSNDTSLITTYSGLLDQWTQFLIAEALIPADQISTDDFAGSLANQTNLAIKGIVGIRAMAEIASLLGDDAKSQNYSVRPPSLVLWLLKLLLMRDIGWSPRSVYRGELCSAMADACYVKRWETSNALAGAYRITSTPTNFLDCTSSPSPSTTPSPPGTKQCPVRTHPSPSPAHRRLTSHPAELFGVPLDTRHTYTKTDWQIFTAGMLASTSTTTRDLLISRVRAYAGVALGSNTEPFGDWYETTDGAANGFRARPVVGGHLALVSAHVRTIRCWADKSFVDMGSWCCENSVCSISL</sequence>
<dbReference type="Pfam" id="PF16334">
    <property type="entry name" value="DUF4964"/>
    <property type="match status" value="1"/>
</dbReference>
<organism evidence="6 7">
    <name type="scientific">Bondarzewia mesenterica</name>
    <dbReference type="NCBI Taxonomy" id="1095465"/>
    <lineage>
        <taxon>Eukaryota</taxon>
        <taxon>Fungi</taxon>
        <taxon>Dikarya</taxon>
        <taxon>Basidiomycota</taxon>
        <taxon>Agaricomycotina</taxon>
        <taxon>Agaricomycetes</taxon>
        <taxon>Russulales</taxon>
        <taxon>Bondarzewiaceae</taxon>
        <taxon>Bondarzewia</taxon>
    </lineage>
</organism>
<dbReference type="InterPro" id="IPR033433">
    <property type="entry name" value="GtaA_N"/>
</dbReference>
<feature type="chain" id="PRO_5020909631" description="DUF1793-domain-containing protein" evidence="2">
    <location>
        <begin position="22"/>
        <end position="768"/>
    </location>
</feature>
<dbReference type="Pfam" id="PF16335">
    <property type="entry name" value="GtaA_6_Hairpin"/>
    <property type="match status" value="2"/>
</dbReference>
<dbReference type="EMBL" id="SGPL01000243">
    <property type="protein sequence ID" value="THH14879.1"/>
    <property type="molecule type" value="Genomic_DNA"/>
</dbReference>
<reference evidence="6 7" key="1">
    <citation type="submission" date="2019-02" db="EMBL/GenBank/DDBJ databases">
        <title>Genome sequencing of the rare red list fungi Bondarzewia mesenterica.</title>
        <authorList>
            <person name="Buettner E."/>
            <person name="Kellner H."/>
        </authorList>
    </citation>
    <scope>NUCLEOTIDE SEQUENCE [LARGE SCALE GENOMIC DNA]</scope>
    <source>
        <strain evidence="6 7">DSM 108281</strain>
    </source>
</reference>
<feature type="region of interest" description="Disordered" evidence="1">
    <location>
        <begin position="614"/>
        <end position="648"/>
    </location>
</feature>
<evidence type="ECO:0000313" key="6">
    <source>
        <dbReference type="EMBL" id="THH14879.1"/>
    </source>
</evidence>
<feature type="domain" description="Glutaminase A N-terminal" evidence="5">
    <location>
        <begin position="108"/>
        <end position="339"/>
    </location>
</feature>
<accession>A0A4S4LRB3</accession>
<feature type="domain" description="Glutaminase A central" evidence="4">
    <location>
        <begin position="654"/>
        <end position="735"/>
    </location>
</feature>
<comment type="caution">
    <text evidence="6">The sequence shown here is derived from an EMBL/GenBank/DDBJ whole genome shotgun (WGS) entry which is preliminary data.</text>
</comment>
<dbReference type="InterPro" id="IPR052743">
    <property type="entry name" value="Glutaminase_GtaA"/>
</dbReference>
<dbReference type="InterPro" id="IPR032515">
    <property type="entry name" value="DUF4964"/>
</dbReference>
<name>A0A4S4LRB3_9AGAM</name>
<evidence type="ECO:0000259" key="4">
    <source>
        <dbReference type="Pfam" id="PF16335"/>
    </source>
</evidence>
<dbReference type="PANTHER" id="PTHR31987:SF1">
    <property type="entry name" value="GLUTAMINASE A"/>
    <property type="match status" value="1"/>
</dbReference>
<dbReference type="PANTHER" id="PTHR31987">
    <property type="entry name" value="GLUTAMINASE A-RELATED"/>
    <property type="match status" value="1"/>
</dbReference>
<evidence type="ECO:0000259" key="3">
    <source>
        <dbReference type="Pfam" id="PF16334"/>
    </source>
</evidence>
<evidence type="ECO:0000313" key="7">
    <source>
        <dbReference type="Proteomes" id="UP000310158"/>
    </source>
</evidence>
<gene>
    <name evidence="6" type="ORF">EW146_g5515</name>
</gene>
<proteinExistence type="predicted"/>
<keyword evidence="2" id="KW-0732">Signal</keyword>
<feature type="signal peptide" evidence="2">
    <location>
        <begin position="1"/>
        <end position="21"/>
    </location>
</feature>
<evidence type="ECO:0000256" key="1">
    <source>
        <dbReference type="SAM" id="MobiDB-lite"/>
    </source>
</evidence>
<dbReference type="Pfam" id="PF17168">
    <property type="entry name" value="DUF5127"/>
    <property type="match status" value="1"/>
</dbReference>
<evidence type="ECO:0008006" key="8">
    <source>
        <dbReference type="Google" id="ProtNLM"/>
    </source>
</evidence>
<protein>
    <recommendedName>
        <fullName evidence="8">DUF1793-domain-containing protein</fullName>
    </recommendedName>
</protein>